<dbReference type="Proteomes" id="UP000606499">
    <property type="component" value="Unassembled WGS sequence"/>
</dbReference>
<keyword evidence="3" id="KW-1185">Reference proteome</keyword>
<dbReference type="SUPFAM" id="SSF46785">
    <property type="entry name" value="Winged helix' DNA-binding domain"/>
    <property type="match status" value="1"/>
</dbReference>
<evidence type="ECO:0000313" key="2">
    <source>
        <dbReference type="EMBL" id="MBC5726750.1"/>
    </source>
</evidence>
<comment type="caution">
    <text evidence="2">The sequence shown here is derived from an EMBL/GenBank/DDBJ whole genome shotgun (WGS) entry which is preliminary data.</text>
</comment>
<dbReference type="Gene3D" id="1.10.10.10">
    <property type="entry name" value="Winged helix-like DNA-binding domain superfamily/Winged helix DNA-binding domain"/>
    <property type="match status" value="1"/>
</dbReference>
<dbReference type="InterPro" id="IPR000835">
    <property type="entry name" value="HTH_MarR-typ"/>
</dbReference>
<gene>
    <name evidence="2" type="ORF">H8S45_14970</name>
</gene>
<accession>A0A923RZZ2</accession>
<dbReference type="EMBL" id="JACOPL010000027">
    <property type="protein sequence ID" value="MBC5726750.1"/>
    <property type="molecule type" value="Genomic_DNA"/>
</dbReference>
<dbReference type="Pfam" id="PF12802">
    <property type="entry name" value="MarR_2"/>
    <property type="match status" value="1"/>
</dbReference>
<feature type="domain" description="HTH marR-type" evidence="1">
    <location>
        <begin position="1"/>
        <end position="110"/>
    </location>
</feature>
<organism evidence="2 3">
    <name type="scientific">Agathobaculum faecis</name>
    <dbReference type="NCBI Taxonomy" id="2763013"/>
    <lineage>
        <taxon>Bacteria</taxon>
        <taxon>Bacillati</taxon>
        <taxon>Bacillota</taxon>
        <taxon>Clostridia</taxon>
        <taxon>Eubacteriales</taxon>
        <taxon>Butyricicoccaceae</taxon>
        <taxon>Agathobaculum</taxon>
    </lineage>
</organism>
<dbReference type="InterPro" id="IPR036390">
    <property type="entry name" value="WH_DNA-bd_sf"/>
</dbReference>
<dbReference type="AlphaFoldDB" id="A0A923RZZ2"/>
<dbReference type="GO" id="GO:0003700">
    <property type="term" value="F:DNA-binding transcription factor activity"/>
    <property type="evidence" value="ECO:0007669"/>
    <property type="project" value="InterPro"/>
</dbReference>
<dbReference type="InterPro" id="IPR036388">
    <property type="entry name" value="WH-like_DNA-bd_sf"/>
</dbReference>
<protein>
    <submittedName>
        <fullName evidence="2">Winged helix-turn-helix transcriptional regulator</fullName>
    </submittedName>
</protein>
<proteinExistence type="predicted"/>
<dbReference type="RefSeq" id="WP_152959518.1">
    <property type="nucleotide sequence ID" value="NZ_JACOPL010000027.1"/>
</dbReference>
<sequence>MRNGLSLNSVLALYSIHDEKACTSKSIGQRWIILKQTVHTFLQGFEVRGYIELVHVPEDKRNKQIHLTQTGRELADTIVKKLHDMELYAMKRMGLERMRTLNDSLALFITLFRDGSSDTDE</sequence>
<reference evidence="2" key="1">
    <citation type="submission" date="2020-08" db="EMBL/GenBank/DDBJ databases">
        <title>Genome public.</title>
        <authorList>
            <person name="Liu C."/>
            <person name="Sun Q."/>
        </authorList>
    </citation>
    <scope>NUCLEOTIDE SEQUENCE</scope>
    <source>
        <strain evidence="2">NSJ-28</strain>
    </source>
</reference>
<name>A0A923RZZ2_9FIRM</name>
<evidence type="ECO:0000259" key="1">
    <source>
        <dbReference type="PROSITE" id="PS50995"/>
    </source>
</evidence>
<dbReference type="SMART" id="SM00347">
    <property type="entry name" value="HTH_MARR"/>
    <property type="match status" value="1"/>
</dbReference>
<dbReference type="PROSITE" id="PS50995">
    <property type="entry name" value="HTH_MARR_2"/>
    <property type="match status" value="1"/>
</dbReference>
<evidence type="ECO:0000313" key="3">
    <source>
        <dbReference type="Proteomes" id="UP000606499"/>
    </source>
</evidence>